<dbReference type="OrthoDB" id="9810615at2"/>
<dbReference type="InterPro" id="IPR029063">
    <property type="entry name" value="SAM-dependent_MTases_sf"/>
</dbReference>
<reference evidence="1 2" key="1">
    <citation type="submission" date="2019-03" db="EMBL/GenBank/DDBJ databases">
        <title>Draft genome sequences of novel Actinobacteria.</title>
        <authorList>
            <person name="Sahin N."/>
            <person name="Ay H."/>
            <person name="Saygin H."/>
        </authorList>
    </citation>
    <scope>NUCLEOTIDE SEQUENCE [LARGE SCALE GENOMIC DNA]</scope>
    <source>
        <strain evidence="1 2">JCM 13523</strain>
    </source>
</reference>
<dbReference type="Gene3D" id="3.40.50.150">
    <property type="entry name" value="Vaccinia Virus protein VP39"/>
    <property type="match status" value="1"/>
</dbReference>
<protein>
    <submittedName>
        <fullName evidence="1">Class I SAM-dependent methyltransferase</fullName>
    </submittedName>
</protein>
<proteinExistence type="predicted"/>
<dbReference type="RefSeq" id="WP_132170096.1">
    <property type="nucleotide sequence ID" value="NZ_SMKX01000062.1"/>
</dbReference>
<dbReference type="GO" id="GO:0008168">
    <property type="term" value="F:methyltransferase activity"/>
    <property type="evidence" value="ECO:0007669"/>
    <property type="project" value="UniProtKB-KW"/>
</dbReference>
<sequence length="202" mass="21934">MTIHDEREFTGRLEAARVRELLRQYLPEPPARVADIGGGQEIHSPGLRADGYDVRMLGPHPREAQDEEFDAAFLPGLMYLLANAADRRAALQEAVRVTRYGGFVAAVAINRTAARSARTAYHSVAQLRSELMGAGLRAVEIHGLSGPGDWLSVMVDSHYSGLSLPDSDPAPLQAALECARLGDWRPDLVQSSPLLLGVGQRD</sequence>
<keyword evidence="1" id="KW-0489">Methyltransferase</keyword>
<organism evidence="1 2">
    <name type="scientific">Kribbella antibiotica</name>
    <dbReference type="NCBI Taxonomy" id="190195"/>
    <lineage>
        <taxon>Bacteria</taxon>
        <taxon>Bacillati</taxon>
        <taxon>Actinomycetota</taxon>
        <taxon>Actinomycetes</taxon>
        <taxon>Propionibacteriales</taxon>
        <taxon>Kribbellaceae</taxon>
        <taxon>Kribbella</taxon>
    </lineage>
</organism>
<comment type="caution">
    <text evidence="1">The sequence shown here is derived from an EMBL/GenBank/DDBJ whole genome shotgun (WGS) entry which is preliminary data.</text>
</comment>
<dbReference type="SUPFAM" id="SSF53335">
    <property type="entry name" value="S-adenosyl-L-methionine-dependent methyltransferases"/>
    <property type="match status" value="1"/>
</dbReference>
<dbReference type="AlphaFoldDB" id="A0A4R4ZK42"/>
<evidence type="ECO:0000313" key="1">
    <source>
        <dbReference type="EMBL" id="TDD57939.1"/>
    </source>
</evidence>
<accession>A0A4R4ZK42</accession>
<keyword evidence="1" id="KW-0808">Transferase</keyword>
<dbReference type="GO" id="GO:0032259">
    <property type="term" value="P:methylation"/>
    <property type="evidence" value="ECO:0007669"/>
    <property type="project" value="UniProtKB-KW"/>
</dbReference>
<keyword evidence="2" id="KW-1185">Reference proteome</keyword>
<evidence type="ECO:0000313" key="2">
    <source>
        <dbReference type="Proteomes" id="UP000295124"/>
    </source>
</evidence>
<dbReference type="Proteomes" id="UP000295124">
    <property type="component" value="Unassembled WGS sequence"/>
</dbReference>
<dbReference type="EMBL" id="SMKX01000062">
    <property type="protein sequence ID" value="TDD57939.1"/>
    <property type="molecule type" value="Genomic_DNA"/>
</dbReference>
<gene>
    <name evidence="1" type="ORF">E1263_21440</name>
</gene>
<name>A0A4R4ZK42_9ACTN</name>